<keyword evidence="3 7" id="KW-1133">Transmembrane helix</keyword>
<proteinExistence type="inferred from homology"/>
<sequence length="423" mass="47157">MQLPPTEVIMTWPTPNYTSPHTRGSAVLIVSIICLILSTIITILRIYTRLRITCTAGLDDVLIVFGLVFAIAMGTVISMAEQQYGWNRHIWDVPLDWLTTVSKLNLTFQILFSLSCSITKLSLLWFCRRLLGAGIKGLSSKYNIAMILGMVVVGLSSTLFILISIFQCRPVRAYWDVQPQYSYHCLNNGAIVFSASVINIFTDVLVTILPMPLIWNLKLPTRQRIAVISIFGLGIVVDIAGSVRTVYVWKSMIASYDTTWVGWPVLLAATVEINLGLICASAPALRPLVAFFLPRLLGSSNWYGSNRQSRSVKQSWRLRSTTGASKQSRGSRHYGPHDEVPGERLEVFRTVEMKTYSESRTSHQPIGNAYDISGNPYSQKHTDESFLTNDSGIFHPSTSSERSLSPPSPSARELQPHRAKESV</sequence>
<organism evidence="9 10">
    <name type="scientific">Aspergillus lucknowensis</name>
    <dbReference type="NCBI Taxonomy" id="176173"/>
    <lineage>
        <taxon>Eukaryota</taxon>
        <taxon>Fungi</taxon>
        <taxon>Dikarya</taxon>
        <taxon>Ascomycota</taxon>
        <taxon>Pezizomycotina</taxon>
        <taxon>Eurotiomycetes</taxon>
        <taxon>Eurotiomycetidae</taxon>
        <taxon>Eurotiales</taxon>
        <taxon>Aspergillaceae</taxon>
        <taxon>Aspergillus</taxon>
        <taxon>Aspergillus subgen. Nidulantes</taxon>
    </lineage>
</organism>
<dbReference type="Pfam" id="PF20684">
    <property type="entry name" value="Fung_rhodopsin"/>
    <property type="match status" value="1"/>
</dbReference>
<dbReference type="PANTHER" id="PTHR33048:SF129">
    <property type="entry name" value="INTEGRAL MEMBRANE PROTEIN-RELATED"/>
    <property type="match status" value="1"/>
</dbReference>
<dbReference type="InterPro" id="IPR049326">
    <property type="entry name" value="Rhodopsin_dom_fungi"/>
</dbReference>
<feature type="compositionally biased region" description="Polar residues" evidence="6">
    <location>
        <begin position="313"/>
        <end position="328"/>
    </location>
</feature>
<feature type="transmembrane region" description="Helical" evidence="7">
    <location>
        <begin position="60"/>
        <end position="80"/>
    </location>
</feature>
<feature type="compositionally biased region" description="Polar residues" evidence="6">
    <location>
        <begin position="375"/>
        <end position="391"/>
    </location>
</feature>
<dbReference type="RefSeq" id="XP_070884615.1">
    <property type="nucleotide sequence ID" value="XM_071025067.1"/>
</dbReference>
<feature type="region of interest" description="Disordered" evidence="6">
    <location>
        <begin position="313"/>
        <end position="341"/>
    </location>
</feature>
<evidence type="ECO:0000256" key="5">
    <source>
        <dbReference type="ARBA" id="ARBA00038359"/>
    </source>
</evidence>
<evidence type="ECO:0000256" key="7">
    <source>
        <dbReference type="SAM" id="Phobius"/>
    </source>
</evidence>
<evidence type="ECO:0000256" key="6">
    <source>
        <dbReference type="SAM" id="MobiDB-lite"/>
    </source>
</evidence>
<name>A0ABR4LMA0_9EURO</name>
<dbReference type="PANTHER" id="PTHR33048">
    <property type="entry name" value="PTH11-LIKE INTEGRAL MEMBRANE PROTEIN (AFU_ORTHOLOGUE AFUA_5G11245)"/>
    <property type="match status" value="1"/>
</dbReference>
<evidence type="ECO:0000313" key="9">
    <source>
        <dbReference type="EMBL" id="KAL2865636.1"/>
    </source>
</evidence>
<feature type="domain" description="Rhodopsin" evidence="8">
    <location>
        <begin position="44"/>
        <end position="290"/>
    </location>
</feature>
<dbReference type="Proteomes" id="UP001610432">
    <property type="component" value="Unassembled WGS sequence"/>
</dbReference>
<keyword evidence="4 7" id="KW-0472">Membrane</keyword>
<protein>
    <recommendedName>
        <fullName evidence="8">Rhodopsin domain-containing protein</fullName>
    </recommendedName>
</protein>
<dbReference type="InterPro" id="IPR052337">
    <property type="entry name" value="SAT4-like"/>
</dbReference>
<accession>A0ABR4LMA0</accession>
<evidence type="ECO:0000256" key="3">
    <source>
        <dbReference type="ARBA" id="ARBA00022989"/>
    </source>
</evidence>
<feature type="transmembrane region" description="Helical" evidence="7">
    <location>
        <begin position="147"/>
        <end position="166"/>
    </location>
</feature>
<comment type="subcellular location">
    <subcellularLocation>
        <location evidence="1">Membrane</location>
        <topology evidence="1">Multi-pass membrane protein</topology>
    </subcellularLocation>
</comment>
<feature type="transmembrane region" description="Helical" evidence="7">
    <location>
        <begin position="186"/>
        <end position="213"/>
    </location>
</feature>
<dbReference type="GeneID" id="98140139"/>
<evidence type="ECO:0000256" key="2">
    <source>
        <dbReference type="ARBA" id="ARBA00022692"/>
    </source>
</evidence>
<evidence type="ECO:0000259" key="8">
    <source>
        <dbReference type="Pfam" id="PF20684"/>
    </source>
</evidence>
<evidence type="ECO:0000256" key="4">
    <source>
        <dbReference type="ARBA" id="ARBA00023136"/>
    </source>
</evidence>
<keyword evidence="10" id="KW-1185">Reference proteome</keyword>
<feature type="transmembrane region" description="Helical" evidence="7">
    <location>
        <begin position="26"/>
        <end position="48"/>
    </location>
</feature>
<feature type="transmembrane region" description="Helical" evidence="7">
    <location>
        <begin position="225"/>
        <end position="249"/>
    </location>
</feature>
<evidence type="ECO:0000313" key="10">
    <source>
        <dbReference type="Proteomes" id="UP001610432"/>
    </source>
</evidence>
<evidence type="ECO:0000256" key="1">
    <source>
        <dbReference type="ARBA" id="ARBA00004141"/>
    </source>
</evidence>
<comment type="similarity">
    <text evidence="5">Belongs to the SAT4 family.</text>
</comment>
<gene>
    <name evidence="9" type="ORF">BJX67DRAFT_168976</name>
</gene>
<dbReference type="EMBL" id="JBFXLQ010000030">
    <property type="protein sequence ID" value="KAL2865636.1"/>
    <property type="molecule type" value="Genomic_DNA"/>
</dbReference>
<feature type="region of interest" description="Disordered" evidence="6">
    <location>
        <begin position="356"/>
        <end position="423"/>
    </location>
</feature>
<feature type="compositionally biased region" description="Low complexity" evidence="6">
    <location>
        <begin position="396"/>
        <end position="405"/>
    </location>
</feature>
<keyword evidence="2 7" id="KW-0812">Transmembrane</keyword>
<comment type="caution">
    <text evidence="9">The sequence shown here is derived from an EMBL/GenBank/DDBJ whole genome shotgun (WGS) entry which is preliminary data.</text>
</comment>
<feature type="compositionally biased region" description="Basic and acidic residues" evidence="6">
    <location>
        <begin position="414"/>
        <end position="423"/>
    </location>
</feature>
<reference evidence="9 10" key="1">
    <citation type="submission" date="2024-07" db="EMBL/GenBank/DDBJ databases">
        <title>Section-level genome sequencing and comparative genomics of Aspergillus sections Usti and Cavernicolus.</title>
        <authorList>
            <consortium name="Lawrence Berkeley National Laboratory"/>
            <person name="Nybo J.L."/>
            <person name="Vesth T.C."/>
            <person name="Theobald S."/>
            <person name="Frisvad J.C."/>
            <person name="Larsen T.O."/>
            <person name="Kjaerboelling I."/>
            <person name="Rothschild-Mancinelli K."/>
            <person name="Lyhne E.K."/>
            <person name="Kogle M.E."/>
            <person name="Barry K."/>
            <person name="Clum A."/>
            <person name="Na H."/>
            <person name="Ledsgaard L."/>
            <person name="Lin J."/>
            <person name="Lipzen A."/>
            <person name="Kuo A."/>
            <person name="Riley R."/>
            <person name="Mondo S."/>
            <person name="Labutti K."/>
            <person name="Haridas S."/>
            <person name="Pangalinan J."/>
            <person name="Salamov A.A."/>
            <person name="Simmons B.A."/>
            <person name="Magnuson J.K."/>
            <person name="Chen J."/>
            <person name="Drula E."/>
            <person name="Henrissat B."/>
            <person name="Wiebenga A."/>
            <person name="Lubbers R.J."/>
            <person name="Gomes A.C."/>
            <person name="Macurrencykelacurrency M.R."/>
            <person name="Stajich J."/>
            <person name="Grigoriev I.V."/>
            <person name="Mortensen U.H."/>
            <person name="De Vries R.P."/>
            <person name="Baker S.E."/>
            <person name="Andersen M.R."/>
        </authorList>
    </citation>
    <scope>NUCLEOTIDE SEQUENCE [LARGE SCALE GENOMIC DNA]</scope>
    <source>
        <strain evidence="9 10">CBS 449.75</strain>
    </source>
</reference>
<feature type="transmembrane region" description="Helical" evidence="7">
    <location>
        <begin position="261"/>
        <end position="285"/>
    </location>
</feature>